<evidence type="ECO:0000313" key="2">
    <source>
        <dbReference type="EMBL" id="SHI90248.1"/>
    </source>
</evidence>
<dbReference type="RefSeq" id="WP_139300530.1">
    <property type="nucleotide sequence ID" value="NZ_FQYO01000003.1"/>
</dbReference>
<proteinExistence type="predicted"/>
<sequence length="50" mass="5171">MTKTLLAALAAALLLPAAAFAQCEREEASMSCADGTVWDAEQEVCVPVSS</sequence>
<dbReference type="AlphaFoldDB" id="A0A1M6EXT2"/>
<protein>
    <submittedName>
        <fullName evidence="2">Chitin binding Peritrophin-A domain-containing protein</fullName>
    </submittedName>
</protein>
<feature type="chain" id="PRO_5012115901" evidence="1">
    <location>
        <begin position="22"/>
        <end position="50"/>
    </location>
</feature>
<feature type="signal peptide" evidence="1">
    <location>
        <begin position="1"/>
        <end position="21"/>
    </location>
</feature>
<accession>A0A1M6EXT2</accession>
<gene>
    <name evidence="2" type="ORF">SAMN05444417_2236</name>
</gene>
<dbReference type="Proteomes" id="UP000184292">
    <property type="component" value="Unassembled WGS sequence"/>
</dbReference>
<organism evidence="2 3">
    <name type="scientific">Wenxinia saemankumensis</name>
    <dbReference type="NCBI Taxonomy" id="1447782"/>
    <lineage>
        <taxon>Bacteria</taxon>
        <taxon>Pseudomonadati</taxon>
        <taxon>Pseudomonadota</taxon>
        <taxon>Alphaproteobacteria</taxon>
        <taxon>Rhodobacterales</taxon>
        <taxon>Roseobacteraceae</taxon>
        <taxon>Wenxinia</taxon>
    </lineage>
</organism>
<reference evidence="2 3" key="1">
    <citation type="submission" date="2016-11" db="EMBL/GenBank/DDBJ databases">
        <authorList>
            <person name="Jaros S."/>
            <person name="Januszkiewicz K."/>
            <person name="Wedrychowicz H."/>
        </authorList>
    </citation>
    <scope>NUCLEOTIDE SEQUENCE [LARGE SCALE GENOMIC DNA]</scope>
    <source>
        <strain evidence="2 3">DSM 100565</strain>
    </source>
</reference>
<name>A0A1M6EXT2_9RHOB</name>
<evidence type="ECO:0000256" key="1">
    <source>
        <dbReference type="SAM" id="SignalP"/>
    </source>
</evidence>
<keyword evidence="3" id="KW-1185">Reference proteome</keyword>
<evidence type="ECO:0000313" key="3">
    <source>
        <dbReference type="Proteomes" id="UP000184292"/>
    </source>
</evidence>
<dbReference type="EMBL" id="FQYO01000003">
    <property type="protein sequence ID" value="SHI90248.1"/>
    <property type="molecule type" value="Genomic_DNA"/>
</dbReference>
<keyword evidence="1" id="KW-0732">Signal</keyword>